<dbReference type="SUPFAM" id="SSF54695">
    <property type="entry name" value="POZ domain"/>
    <property type="match status" value="1"/>
</dbReference>
<feature type="region of interest" description="Disordered" evidence="1">
    <location>
        <begin position="1"/>
        <end position="78"/>
    </location>
</feature>
<dbReference type="EMBL" id="JALLBG020000121">
    <property type="protein sequence ID" value="KAL3763499.1"/>
    <property type="molecule type" value="Genomic_DNA"/>
</dbReference>
<dbReference type="Gene3D" id="3.30.710.10">
    <property type="entry name" value="Potassium Channel Kv1.1, Chain A"/>
    <property type="match status" value="1"/>
</dbReference>
<feature type="compositionally biased region" description="Polar residues" evidence="1">
    <location>
        <begin position="39"/>
        <end position="48"/>
    </location>
</feature>
<evidence type="ECO:0000313" key="4">
    <source>
        <dbReference type="Proteomes" id="UP001530293"/>
    </source>
</evidence>
<feature type="region of interest" description="Disordered" evidence="1">
    <location>
        <begin position="368"/>
        <end position="427"/>
    </location>
</feature>
<protein>
    <recommendedName>
        <fullName evidence="2">Potassium channel tetramerisation-type BTB domain-containing protein</fullName>
    </recommendedName>
</protein>
<dbReference type="Proteomes" id="UP001530293">
    <property type="component" value="Unassembled WGS sequence"/>
</dbReference>
<dbReference type="InterPro" id="IPR011333">
    <property type="entry name" value="SKP1/BTB/POZ_sf"/>
</dbReference>
<feature type="compositionally biased region" description="Low complexity" evidence="1">
    <location>
        <begin position="69"/>
        <end position="78"/>
    </location>
</feature>
<sequence length="1082" mass="121080">MNGRGIDMNNNEASGSGGGQQQQQQQQQQPPHQRKRSRTFSNLSYNNYTPPPFASSTTTTNRGGGSSGSGNTIMNNNSSSNSISKFQLNKNDKLLRLNVGGIPYDVVRTSLPLLETMMTDRWLDGCLLDSEQRIFIDRDGDAFGDILKYLRGGADFLLELVRSSSSSSGAASISTATTRNTAVGDASSRCYYDTTSSNHYGYHGSGMNYWAGGGGYHHPSTLSSTYPSSSYSNNFFNFHNHSHLSPNNWGDRLRRLRTEADYYGLHQLVHDIDVLTIGQKVVLEMSSWARVAGGCVPPQRRQQQQEQQQQQQHPLGVNDNPMNHRGDQNDIGVPAVAAAHGNGIGDVINNNNGAQNNEVEQHNIAMQQNDDDDEEDDHPNDHEDQVMNDEDDEADTEEEEEDDNVVDDEYEGEEDDAEEVDDDDDDDVVHDEEIQFEEEEGLDNIDPTQPLPYKHWSWSKQYGNPDILRPHPTHTSSMIVGQDGTYLLLLRLAAALPSPLARIKWDQEEEEGRRVTRGAALRQRGSSNNNSDADDDNNNDGNPHTFEFSGRSKEVEEDYFVTVNIEAPLQTVMDSVDESQTHFPLLRAGLWDYRTEDEVMHEDPVFATFCAMDVVSLRAGDVLSVSFMNDEVSRERAPFPDNAPPELVNSLTLVKVYGNTLARYERLKSSPNVMNAGMMGNARSARKRMPRGPRYAPEHHQNNIMEEENDGTYHHHHRAEDNTYQTQLDCEAEEFDRSLTRTAHWISPRNDFLPTPFQPPLHSHSSVIEFPHPGHYLVLGRVALGCRRDAQFHSVLSGGPIEGHRAQLSVRSVGGRLLHALGFVFEDKPRLEWADLSILSENCMFNDVVHVPQAGTELSITTTGDCRLHPEGTEVGPFCSRVSQSLSCLLLDDDIMEVDRYMVGTVRNVSLNKREVKWFHTRSASAPTGRGRGGTMAVPSLFDIDGHRLVWRGCLNNYQMNSRGNNIGAAFNSSTTVLIMGSIPPLHRGYVLCLLKNNDPISISITPESLDMKGRHCHYFQEVIELREGDEIAVAECAFGGEGERSWRDNLYLENRFIEFDTRIGHLSFVVLHSERNGDGSD</sequence>
<dbReference type="Pfam" id="PF02214">
    <property type="entry name" value="BTB_2"/>
    <property type="match status" value="1"/>
</dbReference>
<feature type="compositionally biased region" description="Low complexity" evidence="1">
    <location>
        <begin position="299"/>
        <end position="312"/>
    </location>
</feature>
<dbReference type="AlphaFoldDB" id="A0ABD3MKX2"/>
<proteinExistence type="predicted"/>
<evidence type="ECO:0000256" key="1">
    <source>
        <dbReference type="SAM" id="MobiDB-lite"/>
    </source>
</evidence>
<gene>
    <name evidence="3" type="ORF">ACHAWU_009183</name>
</gene>
<feature type="compositionally biased region" description="Acidic residues" evidence="1">
    <location>
        <begin position="386"/>
        <end position="427"/>
    </location>
</feature>
<name>A0ABD3MKX2_9STRA</name>
<reference evidence="3 4" key="1">
    <citation type="submission" date="2024-10" db="EMBL/GenBank/DDBJ databases">
        <title>Updated reference genomes for cyclostephanoid diatoms.</title>
        <authorList>
            <person name="Roberts W.R."/>
            <person name="Alverson A.J."/>
        </authorList>
    </citation>
    <scope>NUCLEOTIDE SEQUENCE [LARGE SCALE GENOMIC DNA]</scope>
    <source>
        <strain evidence="3 4">AJA232-27</strain>
    </source>
</reference>
<evidence type="ECO:0000259" key="2">
    <source>
        <dbReference type="Pfam" id="PF02214"/>
    </source>
</evidence>
<organism evidence="3 4">
    <name type="scientific">Discostella pseudostelligera</name>
    <dbReference type="NCBI Taxonomy" id="259834"/>
    <lineage>
        <taxon>Eukaryota</taxon>
        <taxon>Sar</taxon>
        <taxon>Stramenopiles</taxon>
        <taxon>Ochrophyta</taxon>
        <taxon>Bacillariophyta</taxon>
        <taxon>Coscinodiscophyceae</taxon>
        <taxon>Thalassiosirophycidae</taxon>
        <taxon>Stephanodiscales</taxon>
        <taxon>Stephanodiscaceae</taxon>
        <taxon>Discostella</taxon>
    </lineage>
</organism>
<comment type="caution">
    <text evidence="3">The sequence shown here is derived from an EMBL/GenBank/DDBJ whole genome shotgun (WGS) entry which is preliminary data.</text>
</comment>
<evidence type="ECO:0000313" key="3">
    <source>
        <dbReference type="EMBL" id="KAL3763499.1"/>
    </source>
</evidence>
<feature type="region of interest" description="Disordered" evidence="1">
    <location>
        <begin position="684"/>
        <end position="703"/>
    </location>
</feature>
<dbReference type="InterPro" id="IPR003131">
    <property type="entry name" value="T1-type_BTB"/>
</dbReference>
<keyword evidence="4" id="KW-1185">Reference proteome</keyword>
<feature type="domain" description="Potassium channel tetramerisation-type BTB" evidence="2">
    <location>
        <begin position="95"/>
        <end position="154"/>
    </location>
</feature>
<dbReference type="PANTHER" id="PTHR14499:SF136">
    <property type="entry name" value="GH08630P"/>
    <property type="match status" value="1"/>
</dbReference>
<dbReference type="PANTHER" id="PTHR14499">
    <property type="entry name" value="POTASSIUM CHANNEL TETRAMERIZATION DOMAIN-CONTAINING"/>
    <property type="match status" value="1"/>
</dbReference>
<feature type="region of interest" description="Disordered" evidence="1">
    <location>
        <begin position="294"/>
        <end position="330"/>
    </location>
</feature>
<feature type="compositionally biased region" description="Acidic residues" evidence="1">
    <location>
        <begin position="369"/>
        <end position="378"/>
    </location>
</feature>
<accession>A0ABD3MKX2</accession>
<feature type="region of interest" description="Disordered" evidence="1">
    <location>
        <begin position="507"/>
        <end position="548"/>
    </location>
</feature>